<evidence type="ECO:0000313" key="8">
    <source>
        <dbReference type="EMBL" id="PSC74772.1"/>
    </source>
</evidence>
<feature type="region of interest" description="Disordered" evidence="5">
    <location>
        <begin position="522"/>
        <end position="557"/>
    </location>
</feature>
<evidence type="ECO:0000256" key="1">
    <source>
        <dbReference type="ARBA" id="ARBA00004141"/>
    </source>
</evidence>
<evidence type="ECO:0000256" key="3">
    <source>
        <dbReference type="ARBA" id="ARBA00022989"/>
    </source>
</evidence>
<feature type="region of interest" description="Disordered" evidence="5">
    <location>
        <begin position="1"/>
        <end position="41"/>
    </location>
</feature>
<feature type="transmembrane region" description="Helical" evidence="6">
    <location>
        <begin position="107"/>
        <end position="125"/>
    </location>
</feature>
<proteinExistence type="predicted"/>
<feature type="transmembrane region" description="Helical" evidence="6">
    <location>
        <begin position="320"/>
        <end position="337"/>
    </location>
</feature>
<dbReference type="EMBL" id="LHPF02000004">
    <property type="protein sequence ID" value="PSC74772.1"/>
    <property type="molecule type" value="Genomic_DNA"/>
</dbReference>
<dbReference type="GO" id="GO:1902600">
    <property type="term" value="P:proton transmembrane transport"/>
    <property type="evidence" value="ECO:0007669"/>
    <property type="project" value="InterPro"/>
</dbReference>
<gene>
    <name evidence="8" type="ORF">C2E20_2342</name>
</gene>
<keyword evidence="3 6" id="KW-1133">Transmembrane helix</keyword>
<feature type="transmembrane region" description="Helical" evidence="6">
    <location>
        <begin position="294"/>
        <end position="313"/>
    </location>
</feature>
<name>A0A2P6VKZ0_9CHLO</name>
<dbReference type="GO" id="GO:0015297">
    <property type="term" value="F:antiporter activity"/>
    <property type="evidence" value="ECO:0007669"/>
    <property type="project" value="InterPro"/>
</dbReference>
<sequence length="695" mass="74252">MAEQDGPAAAPGAGVLSFEVGAPDSPFSGSKPPGDANGKLEPLGAARPAAAAAATGSGGCLPHLAAKLVRPQHDATRMDLAFVILAAVVYGVFFFSMGTAFLPGHPAWATLLLWACSQIGAFIAWQLRLPRVIGMLCAGMFMRNMPWSATDAFPPKWGVQMRAGALATIFLRCGLELDFGTMKRFKYPAMRLALLPGLAEAFYDGGLAVAIFNMPVLLAFTMGFILKAVGPGLVVPAMFQLQKTGLGRDQGIPSTVVIAASFDDVIAITGYSIFSSVAITGQDDVTWNIASGPLQVIFGIAGGLLAGIALGCTRLFRTRYRRLIGLYGSALLLMYFLEYWNLLSGGALGALFVGLVASNSWEKGFPKWGSLGRSYVFSPEIERVVAVVWNWVWEPMLFVTIGWSINFDTLDAGTIPKSLIIICTGLAVRLGVTLLVMGGFGYSWKEKIFYAVSWTPKATVQAALSAAPLALIKEYKAGASDYDEWVKWGDEILVTGIFAIIVCGTVGTLAIHLTAPHLLLPAQGGNSGEEGEQEEQEEVQPQVVQPPAPAPQAPPRRSIGSYNKVAGLLVSAESDASALPQLHHQRPSSAGLAEQEAPPADHELLAEYLDSIRLLTAGVHDERKSKLDLTRLADRVLELQQRLEGEMGRREPSVRELFRTATRLARTFLLQQQRPASGGGHHAATGGAAGLTRQL</sequence>
<feature type="transmembrane region" description="Helical" evidence="6">
    <location>
        <begin position="192"/>
        <end position="212"/>
    </location>
</feature>
<keyword evidence="9" id="KW-1185">Reference proteome</keyword>
<dbReference type="PANTHER" id="PTHR31102">
    <property type="match status" value="1"/>
</dbReference>
<organism evidence="8 9">
    <name type="scientific">Micractinium conductrix</name>
    <dbReference type="NCBI Taxonomy" id="554055"/>
    <lineage>
        <taxon>Eukaryota</taxon>
        <taxon>Viridiplantae</taxon>
        <taxon>Chlorophyta</taxon>
        <taxon>core chlorophytes</taxon>
        <taxon>Trebouxiophyceae</taxon>
        <taxon>Chlorellales</taxon>
        <taxon>Chlorellaceae</taxon>
        <taxon>Chlorella clade</taxon>
        <taxon>Micractinium</taxon>
    </lineage>
</organism>
<feature type="transmembrane region" description="Helical" evidence="6">
    <location>
        <begin position="492"/>
        <end position="513"/>
    </location>
</feature>
<evidence type="ECO:0000256" key="6">
    <source>
        <dbReference type="SAM" id="Phobius"/>
    </source>
</evidence>
<evidence type="ECO:0000256" key="5">
    <source>
        <dbReference type="SAM" id="MobiDB-lite"/>
    </source>
</evidence>
<evidence type="ECO:0000259" key="7">
    <source>
        <dbReference type="Pfam" id="PF00999"/>
    </source>
</evidence>
<evidence type="ECO:0000256" key="2">
    <source>
        <dbReference type="ARBA" id="ARBA00022692"/>
    </source>
</evidence>
<feature type="transmembrane region" description="Helical" evidence="6">
    <location>
        <begin position="80"/>
        <end position="101"/>
    </location>
</feature>
<dbReference type="InterPro" id="IPR006153">
    <property type="entry name" value="Cation/H_exchanger_TM"/>
</dbReference>
<reference evidence="8 9" key="1">
    <citation type="journal article" date="2018" name="Plant J.">
        <title>Genome sequences of Chlorella sorokiniana UTEX 1602 and Micractinium conductrix SAG 241.80: implications to maltose excretion by a green alga.</title>
        <authorList>
            <person name="Arriola M.B."/>
            <person name="Velmurugan N."/>
            <person name="Zhang Y."/>
            <person name="Plunkett M.H."/>
            <person name="Hondzo H."/>
            <person name="Barney B.M."/>
        </authorList>
    </citation>
    <scope>NUCLEOTIDE SEQUENCE [LARGE SCALE GENOMIC DNA]</scope>
    <source>
        <strain evidence="8 9">SAG 241.80</strain>
    </source>
</reference>
<keyword evidence="2 6" id="KW-0812">Transmembrane</keyword>
<dbReference type="GO" id="GO:0016020">
    <property type="term" value="C:membrane"/>
    <property type="evidence" value="ECO:0007669"/>
    <property type="project" value="UniProtKB-SubCell"/>
</dbReference>
<feature type="domain" description="Cation/H+ exchanger transmembrane" evidence="7">
    <location>
        <begin position="124"/>
        <end position="472"/>
    </location>
</feature>
<dbReference type="AlphaFoldDB" id="A0A2P6VKZ0"/>
<comment type="subcellular location">
    <subcellularLocation>
        <location evidence="1">Membrane</location>
        <topology evidence="1">Multi-pass membrane protein</topology>
    </subcellularLocation>
</comment>
<feature type="transmembrane region" description="Helical" evidence="6">
    <location>
        <begin position="418"/>
        <end position="436"/>
    </location>
</feature>
<dbReference type="Pfam" id="PF00999">
    <property type="entry name" value="Na_H_Exchanger"/>
    <property type="match status" value="1"/>
</dbReference>
<feature type="region of interest" description="Disordered" evidence="5">
    <location>
        <begin position="577"/>
        <end position="598"/>
    </location>
</feature>
<dbReference type="PANTHER" id="PTHR31102:SF1">
    <property type="entry name" value="CATION_H+ EXCHANGER DOMAIN-CONTAINING PROTEIN"/>
    <property type="match status" value="1"/>
</dbReference>
<feature type="compositionally biased region" description="Pro residues" evidence="5">
    <location>
        <begin position="544"/>
        <end position="554"/>
    </location>
</feature>
<feature type="compositionally biased region" description="Acidic residues" evidence="5">
    <location>
        <begin position="529"/>
        <end position="538"/>
    </location>
</feature>
<feature type="transmembrane region" description="Helical" evidence="6">
    <location>
        <begin position="218"/>
        <end position="239"/>
    </location>
</feature>
<feature type="transmembrane region" description="Helical" evidence="6">
    <location>
        <begin position="448"/>
        <end position="472"/>
    </location>
</feature>
<feature type="transmembrane region" description="Helical" evidence="6">
    <location>
        <begin position="383"/>
        <end position="406"/>
    </location>
</feature>
<accession>A0A2P6VKZ0</accession>
<dbReference type="OrthoDB" id="423807at2759"/>
<keyword evidence="4 6" id="KW-0472">Membrane</keyword>
<dbReference type="Proteomes" id="UP000239649">
    <property type="component" value="Unassembled WGS sequence"/>
</dbReference>
<feature type="region of interest" description="Disordered" evidence="5">
    <location>
        <begin position="673"/>
        <end position="695"/>
    </location>
</feature>
<feature type="transmembrane region" description="Helical" evidence="6">
    <location>
        <begin position="251"/>
        <end position="274"/>
    </location>
</feature>
<evidence type="ECO:0000313" key="9">
    <source>
        <dbReference type="Proteomes" id="UP000239649"/>
    </source>
</evidence>
<comment type="caution">
    <text evidence="8">The sequence shown here is derived from an EMBL/GenBank/DDBJ whole genome shotgun (WGS) entry which is preliminary data.</text>
</comment>
<protein>
    <submittedName>
        <fullName evidence="8">Mitochondrial sodium hydrogen exchanger 9B2-like</fullName>
    </submittedName>
</protein>
<evidence type="ECO:0000256" key="4">
    <source>
        <dbReference type="ARBA" id="ARBA00023136"/>
    </source>
</evidence>
<dbReference type="InterPro" id="IPR051843">
    <property type="entry name" value="CPA1_transporter"/>
</dbReference>